<protein>
    <submittedName>
        <fullName evidence="3">Uncharacterized protein</fullName>
    </submittedName>
</protein>
<evidence type="ECO:0000313" key="4">
    <source>
        <dbReference type="Proteomes" id="UP000288859"/>
    </source>
</evidence>
<dbReference type="InterPro" id="IPR027417">
    <property type="entry name" value="P-loop_NTPase"/>
</dbReference>
<dbReference type="InterPro" id="IPR056681">
    <property type="entry name" value="DUF7779"/>
</dbReference>
<comment type="caution">
    <text evidence="3">The sequence shown here is derived from an EMBL/GenBank/DDBJ whole genome shotgun (WGS) entry which is preliminary data.</text>
</comment>
<dbReference type="InterPro" id="IPR002182">
    <property type="entry name" value="NB-ARC"/>
</dbReference>
<dbReference type="Gene3D" id="3.40.50.300">
    <property type="entry name" value="P-loop containing nucleotide triphosphate hydrolases"/>
    <property type="match status" value="1"/>
</dbReference>
<dbReference type="Pfam" id="PF00931">
    <property type="entry name" value="NB-ARC"/>
    <property type="match status" value="1"/>
</dbReference>
<dbReference type="SUPFAM" id="SSF48452">
    <property type="entry name" value="TPR-like"/>
    <property type="match status" value="2"/>
</dbReference>
<dbReference type="EMBL" id="NAJM01000012">
    <property type="protein sequence ID" value="RVX72521.1"/>
    <property type="molecule type" value="Genomic_DNA"/>
</dbReference>
<dbReference type="Pfam" id="PF13424">
    <property type="entry name" value="TPR_12"/>
    <property type="match status" value="1"/>
</dbReference>
<dbReference type="PANTHER" id="PTHR35205:SF1">
    <property type="entry name" value="ZU5 DOMAIN-CONTAINING PROTEIN"/>
    <property type="match status" value="1"/>
</dbReference>
<dbReference type="VEuPathDB" id="FungiDB:PV10_07598"/>
<dbReference type="AlphaFoldDB" id="A0A438NA66"/>
<accession>A0A438NA66</accession>
<evidence type="ECO:0000313" key="3">
    <source>
        <dbReference type="EMBL" id="RVX72521.1"/>
    </source>
</evidence>
<dbReference type="GO" id="GO:0043531">
    <property type="term" value="F:ADP binding"/>
    <property type="evidence" value="ECO:0007669"/>
    <property type="project" value="InterPro"/>
</dbReference>
<dbReference type="OrthoDB" id="4120585at2759"/>
<dbReference type="Proteomes" id="UP000288859">
    <property type="component" value="Unassembled WGS sequence"/>
</dbReference>
<feature type="domain" description="NB-ARC" evidence="1">
    <location>
        <begin position="260"/>
        <end position="420"/>
    </location>
</feature>
<name>A0A438NA66_EXOME</name>
<dbReference type="InterPro" id="IPR011990">
    <property type="entry name" value="TPR-like_helical_dom_sf"/>
</dbReference>
<dbReference type="InterPro" id="IPR019734">
    <property type="entry name" value="TPR_rpt"/>
</dbReference>
<dbReference type="SUPFAM" id="SSF52540">
    <property type="entry name" value="P-loop containing nucleoside triphosphate hydrolases"/>
    <property type="match status" value="1"/>
</dbReference>
<dbReference type="Gene3D" id="1.25.40.10">
    <property type="entry name" value="Tetratricopeptide repeat domain"/>
    <property type="match status" value="2"/>
</dbReference>
<evidence type="ECO:0000259" key="1">
    <source>
        <dbReference type="Pfam" id="PF00931"/>
    </source>
</evidence>
<reference evidence="3 4" key="1">
    <citation type="submission" date="2017-03" db="EMBL/GenBank/DDBJ databases">
        <title>Genomes of endolithic fungi from Antarctica.</title>
        <authorList>
            <person name="Coleine C."/>
            <person name="Masonjones S."/>
            <person name="Stajich J.E."/>
        </authorList>
    </citation>
    <scope>NUCLEOTIDE SEQUENCE [LARGE SCALE GENOMIC DNA]</scope>
    <source>
        <strain evidence="3 4">CCFEE 6314</strain>
    </source>
</reference>
<sequence length="985" mass="113398">MSSMTLVTRPREVREDEHYIDFGNTQSFAATKWSTAVEAQEITAADWHKARNVDNYDEFGNWLRRCIQDSKNPQQRSYLQSLILIARPMYGFIFTFEKLVAPEKVDMSIIWGLMFININLALQQAEKLKRLTPWLLSLKRCMEALNQCVENFSDENSARQQVTDVFDPLLNLLTGMIKFQRTYLAGNMKEFVTQNIDQIDDVIYHFRQISQHSKAAQELSVSRHSHWGVPFREQTNPYDRAAFPLDNLPDIRTEHFYGRESSIEHIHNHLGNQTNEKLRTYLIYGLRGVGKTQIALEFARRYKSKFDAVFWIRCETSASLRQSFSDIAVRLELSSADQMVRFEENQLKVLEWFKKTNKTWLLIYDNAEREQALNSYWPRESIGSVLLTSRSYYNFEHSERREGETIPVFSDEERWDLLMELLGPEWQHRHLGGAKGRLEREAARKLLEHLGGLALAIAQASKLILDKELTGDQSIVTLLEIFDKASKQLPPRFSGHRNEKIHALDTIWSIALNTVSKNARSLLSVFSLLAPDSIPVDLFLPGDQARLDGKLAFCKQDESYVTALQMSPGMEAAIKELQAAGLIRQDGRNFVIHRVIQEAMNYIDLSEIQDSFDAATELLHEAFPKQIMGRPLQTMWPRCMMFVQHVVHLTKAFSTYQTGSQGYVTPKLNFIRLLSNCGWYLYEVADYTECLEMMAIACSASDDKGTLLYSHLLNAQGAAYYDQNKLKKAREAFSTARVLRERWLESNHPLVASSIANIANIECALGYLDDAQQLYEQAARIRESHGEDELPMLGLNIMSLGRVAFLRGETHFAIKLYDRAEACFMRKPNMSQHLMAALHYARGNLELESRNYAQATAQYEKCRDLCHVLWPVHPLAAATWYKLGVVEMERAPGRRYHDKALSYLEKAYNIATIRSSGDVDGTVARIMWRWSEILIEDPLQRLEGIKMRDGLKLDVTDIAMDLNITVHPNWTEVETFDRLVPGYFR</sequence>
<feature type="domain" description="DUF7779" evidence="2">
    <location>
        <begin position="511"/>
        <end position="600"/>
    </location>
</feature>
<dbReference type="SMART" id="SM00028">
    <property type="entry name" value="TPR"/>
    <property type="match status" value="3"/>
</dbReference>
<proteinExistence type="predicted"/>
<dbReference type="PANTHER" id="PTHR35205">
    <property type="entry name" value="NB-ARC AND TPR DOMAIN PROTEIN"/>
    <property type="match status" value="1"/>
</dbReference>
<evidence type="ECO:0000259" key="2">
    <source>
        <dbReference type="Pfam" id="PF25000"/>
    </source>
</evidence>
<gene>
    <name evidence="3" type="ORF">B0A52_03711</name>
</gene>
<organism evidence="3 4">
    <name type="scientific">Exophiala mesophila</name>
    <name type="common">Black yeast-like fungus</name>
    <dbReference type="NCBI Taxonomy" id="212818"/>
    <lineage>
        <taxon>Eukaryota</taxon>
        <taxon>Fungi</taxon>
        <taxon>Dikarya</taxon>
        <taxon>Ascomycota</taxon>
        <taxon>Pezizomycotina</taxon>
        <taxon>Eurotiomycetes</taxon>
        <taxon>Chaetothyriomycetidae</taxon>
        <taxon>Chaetothyriales</taxon>
        <taxon>Herpotrichiellaceae</taxon>
        <taxon>Exophiala</taxon>
    </lineage>
</organism>
<dbReference type="Pfam" id="PF25000">
    <property type="entry name" value="DUF7779"/>
    <property type="match status" value="1"/>
</dbReference>